<evidence type="ECO:0000256" key="3">
    <source>
        <dbReference type="ARBA" id="ARBA00022729"/>
    </source>
</evidence>
<keyword evidence="8" id="KW-1185">Reference proteome</keyword>
<evidence type="ECO:0000256" key="2">
    <source>
        <dbReference type="ARBA" id="ARBA00006671"/>
    </source>
</evidence>
<dbReference type="Pfam" id="PF00419">
    <property type="entry name" value="Fimbrial"/>
    <property type="match status" value="1"/>
</dbReference>
<feature type="domain" description="Fimbrial-type adhesion" evidence="6">
    <location>
        <begin position="308"/>
        <end position="438"/>
    </location>
</feature>
<accession>A0A4V2NLB7</accession>
<evidence type="ECO:0000259" key="6">
    <source>
        <dbReference type="Pfam" id="PF00419"/>
    </source>
</evidence>
<feature type="region of interest" description="Disordered" evidence="5">
    <location>
        <begin position="123"/>
        <end position="143"/>
    </location>
</feature>
<evidence type="ECO:0000256" key="5">
    <source>
        <dbReference type="SAM" id="MobiDB-lite"/>
    </source>
</evidence>
<reference evidence="7 8" key="1">
    <citation type="submission" date="2019-02" db="EMBL/GenBank/DDBJ databases">
        <title>Dyella amyloliquefaciens sp. nov., isolated from forest soil.</title>
        <authorList>
            <person name="Gao Z.-H."/>
            <person name="Qiu L.-H."/>
        </authorList>
    </citation>
    <scope>NUCLEOTIDE SEQUENCE [LARGE SCALE GENOMIC DNA]</scope>
    <source>
        <strain evidence="7 8">KACC 12747</strain>
    </source>
</reference>
<evidence type="ECO:0000256" key="1">
    <source>
        <dbReference type="ARBA" id="ARBA00004561"/>
    </source>
</evidence>
<gene>
    <name evidence="7" type="ORF">EZM97_24745</name>
</gene>
<dbReference type="InterPro" id="IPR050263">
    <property type="entry name" value="Bact_Fimbrial_Adh_Pro"/>
</dbReference>
<dbReference type="GO" id="GO:0043709">
    <property type="term" value="P:cell adhesion involved in single-species biofilm formation"/>
    <property type="evidence" value="ECO:0007669"/>
    <property type="project" value="TreeGrafter"/>
</dbReference>
<protein>
    <submittedName>
        <fullName evidence="7">Type 1 fimbrial protein</fullName>
    </submittedName>
</protein>
<sequence length="439" mass="47345">MSSAGSSLTARLSWVGRLSTRLRFGVAPAGNIPCPVPDRDRSDRRDRAMPMHEQLRMSWPDIRIVLHSQPRITMPENTMSLSLNPRDNAKMGTRHRIVWRALTTWLLVAFALLAPLTSHAEATCERQTTEGQGPDLGSEAHVMPRDAPIGTQLTPFSPMTPFGMDVWRCSFKAGESVWLKMSGYIPTGFMSNGRMVYQTAVDGVGYVLGAQAFVADRWIDTPEPEGIPVNDVYTVITKWTAPQDMTDVPIGLRTTIALVKYGPVTGGKLAHKTGVGLATVHTHWDRDGYEGGITLGSMGEPTFVGLSCKTSDVNVTMRDSSVHDLKTPGSVGDSADFDIKVESCNSGLGSIRYRLDPAPGIPAINSAEGIIGLAASSGAKGYGIQVTNASDQPVALGEFFDTHSSSDTTIPLRARYYRTGGNAMMGTADSAMVLSMSYE</sequence>
<evidence type="ECO:0000256" key="4">
    <source>
        <dbReference type="ARBA" id="ARBA00023263"/>
    </source>
</evidence>
<dbReference type="AlphaFoldDB" id="A0A4V2NLB7"/>
<organism evidence="7 8">
    <name type="scientific">Dyella soli</name>
    <dbReference type="NCBI Taxonomy" id="522319"/>
    <lineage>
        <taxon>Bacteria</taxon>
        <taxon>Pseudomonadati</taxon>
        <taxon>Pseudomonadota</taxon>
        <taxon>Gammaproteobacteria</taxon>
        <taxon>Lysobacterales</taxon>
        <taxon>Rhodanobacteraceae</taxon>
        <taxon>Dyella</taxon>
    </lineage>
</organism>
<dbReference type="Gene3D" id="2.60.40.3310">
    <property type="match status" value="1"/>
</dbReference>
<comment type="subcellular location">
    <subcellularLocation>
        <location evidence="1">Fimbrium</location>
    </subcellularLocation>
</comment>
<keyword evidence="3" id="KW-0732">Signal</keyword>
<dbReference type="Proteomes" id="UP000291822">
    <property type="component" value="Unassembled WGS sequence"/>
</dbReference>
<keyword evidence="4" id="KW-0281">Fimbrium</keyword>
<evidence type="ECO:0000313" key="7">
    <source>
        <dbReference type="EMBL" id="TCI07884.1"/>
    </source>
</evidence>
<dbReference type="Gene3D" id="2.60.40.1090">
    <property type="entry name" value="Fimbrial-type adhesion domain"/>
    <property type="match status" value="1"/>
</dbReference>
<name>A0A4V2NLB7_9GAMM</name>
<dbReference type="InterPro" id="IPR036937">
    <property type="entry name" value="Adhesion_dom_fimbrial_sf"/>
</dbReference>
<dbReference type="PANTHER" id="PTHR33420">
    <property type="entry name" value="FIMBRIAL SUBUNIT ELFA-RELATED"/>
    <property type="match status" value="1"/>
</dbReference>
<dbReference type="InterPro" id="IPR000259">
    <property type="entry name" value="Adhesion_dom_fimbrial"/>
</dbReference>
<comment type="caution">
    <text evidence="7">The sequence shown here is derived from an EMBL/GenBank/DDBJ whole genome shotgun (WGS) entry which is preliminary data.</text>
</comment>
<dbReference type="GO" id="GO:0009289">
    <property type="term" value="C:pilus"/>
    <property type="evidence" value="ECO:0007669"/>
    <property type="project" value="UniProtKB-SubCell"/>
</dbReference>
<evidence type="ECO:0000313" key="8">
    <source>
        <dbReference type="Proteomes" id="UP000291822"/>
    </source>
</evidence>
<dbReference type="PANTHER" id="PTHR33420:SF12">
    <property type="entry name" value="FIMBRIN-LIKE PROTEIN FIMI-RELATED"/>
    <property type="match status" value="1"/>
</dbReference>
<proteinExistence type="inferred from homology"/>
<dbReference type="InterPro" id="IPR008966">
    <property type="entry name" value="Adhesion_dom_sf"/>
</dbReference>
<dbReference type="SUPFAM" id="SSF49401">
    <property type="entry name" value="Bacterial adhesins"/>
    <property type="match status" value="1"/>
</dbReference>
<comment type="similarity">
    <text evidence="2">Belongs to the fimbrial protein family.</text>
</comment>
<dbReference type="EMBL" id="SJTG01000004">
    <property type="protein sequence ID" value="TCI07884.1"/>
    <property type="molecule type" value="Genomic_DNA"/>
</dbReference>